<dbReference type="Pfam" id="PF21031">
    <property type="entry name" value="WDR54"/>
    <property type="match status" value="1"/>
</dbReference>
<evidence type="ECO:0000256" key="1">
    <source>
        <dbReference type="ARBA" id="ARBA00006928"/>
    </source>
</evidence>
<evidence type="ECO:0000256" key="3">
    <source>
        <dbReference type="PROSITE-ProRule" id="PRU01302"/>
    </source>
</evidence>
<evidence type="ECO:0000313" key="7">
    <source>
        <dbReference type="Proteomes" id="UP001159405"/>
    </source>
</evidence>
<feature type="domain" description="LIM interaction" evidence="5">
    <location>
        <begin position="716"/>
        <end position="755"/>
    </location>
</feature>
<protein>
    <recommendedName>
        <fullName evidence="5">LIM interaction domain-containing protein</fullName>
    </recommendedName>
</protein>
<dbReference type="PROSITE" id="PS50082">
    <property type="entry name" value="WD_REPEATS_2"/>
    <property type="match status" value="1"/>
</dbReference>
<keyword evidence="7" id="KW-1185">Reference proteome</keyword>
<dbReference type="Gene3D" id="2.10.110.10">
    <property type="entry name" value="Cysteine Rich Protein"/>
    <property type="match status" value="1"/>
</dbReference>
<comment type="caution">
    <text evidence="6">The sequence shown here is derived from an EMBL/GenBank/DDBJ whole genome shotgun (WGS) entry which is preliminary data.</text>
</comment>
<feature type="compositionally biased region" description="Polar residues" evidence="4">
    <location>
        <begin position="684"/>
        <end position="696"/>
    </location>
</feature>
<evidence type="ECO:0000313" key="6">
    <source>
        <dbReference type="EMBL" id="CAH3117246.1"/>
    </source>
</evidence>
<evidence type="ECO:0000256" key="2">
    <source>
        <dbReference type="PROSITE-ProRule" id="PRU00221"/>
    </source>
</evidence>
<dbReference type="PROSITE" id="PS51957">
    <property type="entry name" value="LID"/>
    <property type="match status" value="1"/>
</dbReference>
<dbReference type="PROSITE" id="PS50294">
    <property type="entry name" value="WD_REPEATS_REGION"/>
    <property type="match status" value="1"/>
</dbReference>
<dbReference type="SUPFAM" id="SSF50978">
    <property type="entry name" value="WD40 repeat-like"/>
    <property type="match status" value="1"/>
</dbReference>
<keyword evidence="2" id="KW-0853">WD repeat</keyword>
<reference evidence="6 7" key="1">
    <citation type="submission" date="2022-05" db="EMBL/GenBank/DDBJ databases">
        <authorList>
            <consortium name="Genoscope - CEA"/>
            <person name="William W."/>
        </authorList>
    </citation>
    <scope>NUCLEOTIDE SEQUENCE [LARGE SCALE GENOMIC DNA]</scope>
</reference>
<dbReference type="InterPro" id="IPR049546">
    <property type="entry name" value="WDR54_beta_prop"/>
</dbReference>
<feature type="region of interest" description="Disordered" evidence="4">
    <location>
        <begin position="723"/>
        <end position="784"/>
    </location>
</feature>
<dbReference type="SMART" id="SM00320">
    <property type="entry name" value="WD40"/>
    <property type="match status" value="4"/>
</dbReference>
<dbReference type="InterPro" id="IPR041363">
    <property type="entry name" value="LID"/>
</dbReference>
<name>A0ABN8NQR5_9CNID</name>
<feature type="repeat" description="WD" evidence="2">
    <location>
        <begin position="240"/>
        <end position="281"/>
    </location>
</feature>
<dbReference type="Pfam" id="PF01803">
    <property type="entry name" value="LIM_bind"/>
    <property type="match status" value="1"/>
</dbReference>
<dbReference type="InterPro" id="IPR015943">
    <property type="entry name" value="WD40/YVTN_repeat-like_dom_sf"/>
</dbReference>
<dbReference type="InterPro" id="IPR001680">
    <property type="entry name" value="WD40_rpt"/>
</dbReference>
<accession>A0ABN8NQR5</accession>
<dbReference type="PANTHER" id="PTHR10378">
    <property type="entry name" value="LIM DOMAIN-BINDING PROTEIN"/>
    <property type="match status" value="1"/>
</dbReference>
<organism evidence="6 7">
    <name type="scientific">Porites lobata</name>
    <dbReference type="NCBI Taxonomy" id="104759"/>
    <lineage>
        <taxon>Eukaryota</taxon>
        <taxon>Metazoa</taxon>
        <taxon>Cnidaria</taxon>
        <taxon>Anthozoa</taxon>
        <taxon>Hexacorallia</taxon>
        <taxon>Scleractinia</taxon>
        <taxon>Fungiina</taxon>
        <taxon>Poritidae</taxon>
        <taxon>Porites</taxon>
    </lineage>
</organism>
<dbReference type="InterPro" id="IPR029005">
    <property type="entry name" value="LIM-bd/SEUSS"/>
</dbReference>
<dbReference type="Pfam" id="PF17916">
    <property type="entry name" value="LID"/>
    <property type="match status" value="1"/>
</dbReference>
<evidence type="ECO:0000256" key="4">
    <source>
        <dbReference type="SAM" id="MobiDB-lite"/>
    </source>
</evidence>
<dbReference type="EMBL" id="CALNXK010000030">
    <property type="protein sequence ID" value="CAH3117246.1"/>
    <property type="molecule type" value="Genomic_DNA"/>
</dbReference>
<gene>
    <name evidence="6" type="ORF">PLOB_00025662</name>
</gene>
<dbReference type="Proteomes" id="UP001159405">
    <property type="component" value="Unassembled WGS sequence"/>
</dbReference>
<comment type="similarity">
    <text evidence="1 3">Belongs to the LDB family.</text>
</comment>
<evidence type="ECO:0000259" key="5">
    <source>
        <dbReference type="PROSITE" id="PS51957"/>
    </source>
</evidence>
<dbReference type="InterPro" id="IPR036322">
    <property type="entry name" value="WD40_repeat_dom_sf"/>
</dbReference>
<dbReference type="Gene3D" id="2.130.10.10">
    <property type="entry name" value="YVTN repeat-like/Quinoprotein amine dehydrogenase"/>
    <property type="match status" value="1"/>
</dbReference>
<proteinExistence type="inferred from homology"/>
<sequence>MFVRDTSVSIKGSASSLCNNLTVLSSREKESVTYGVVHKAFVCITNVTKGSAVNQKQVSCKGEGAHSSSAVLQAKWCELPERKILVITSVKGAQMFETDGSIMIFWQALGESKEGVYSHFARGICAAGEKYICVGTSEGAIMVFDIPPRGTAVKLQETLTAHKVAICELESQGSRMASTDEEGNIILWQSGGHFTEIIKIEGKGFPCSSVCLLKDFIIGGFGTGHIRVFSASTGSLLIEACAHARWINAMDICTEARLLVSASEDSFVRVWKLSADDKPTMEMVFQQSISDVQLCGAKFVDLSGDTFGVTGYDLSEIVMFTKHLRFVWFDFSFLVQKVRVTATRKLNRGETENDGEWSRGQNSRQRVRDCDRSFVEASNASKTADSWNWRMPSVPLPSPSYNSTGRRTPYYTHPDIRIYELNRRLQHRLEDADNVWWDAFATEFFDDDATLTLSFCLEDGPKRYSIGRNLIPRYFRSIFEGGVKELYYHIVQPKESYHNNTSTITLDCENTTMITHHKTPVFTKVCTEGRLLLEFTLDDLMRIRNWHFAIRHYTEMIPRNVIVGAQDPNFLEQLSKNITRQGMTNVTLNYLRLCVILEPMQELMSRHKTYNMNPRDCLKSTLFQRWQPMCPPPDYQGEMMWQPNTPTTPGSPFPKLLERTLTGQPASRKETPRQPRTRRKRKSTNANSSAPSSGMNSTSGKKKSPSTSGFTLASQDVMVVGEPSLMGGEFGDEDERLITRLENTQYDASNGVGDEGDFGGSPMSGSPSLWSTDRKPNQEDSTGE</sequence>
<feature type="region of interest" description="Disordered" evidence="4">
    <location>
        <begin position="637"/>
        <end position="709"/>
    </location>
</feature>